<dbReference type="GO" id="GO:0016887">
    <property type="term" value="F:ATP hydrolysis activity"/>
    <property type="evidence" value="ECO:0007669"/>
    <property type="project" value="InterPro"/>
</dbReference>
<keyword evidence="3" id="KW-0547">Nucleotide-binding</keyword>
<reference evidence="3 4" key="1">
    <citation type="submission" date="2018-10" db="EMBL/GenBank/DDBJ databases">
        <title>Paraburkholderia sp. 7MK8-2, isolated from soil.</title>
        <authorList>
            <person name="Gao Z.-H."/>
            <person name="Qiu L.-H."/>
        </authorList>
    </citation>
    <scope>NUCLEOTIDE SEQUENCE [LARGE SCALE GENOMIC DNA]</scope>
    <source>
        <strain evidence="3 4">7MK8-2</strain>
    </source>
</reference>
<dbReference type="Gene3D" id="3.40.50.300">
    <property type="entry name" value="P-loop containing nucleotide triphosphate hydrolases"/>
    <property type="match status" value="1"/>
</dbReference>
<accession>A0A494XBR2</accession>
<dbReference type="PANTHER" id="PTHR40396:SF1">
    <property type="entry name" value="ATPASE AAA-TYPE CORE DOMAIN-CONTAINING PROTEIN"/>
    <property type="match status" value="1"/>
</dbReference>
<name>A0A494XBR2_9BURK</name>
<protein>
    <submittedName>
        <fullName evidence="3">ATP-binding protein</fullName>
    </submittedName>
</protein>
<dbReference type="SUPFAM" id="SSF52540">
    <property type="entry name" value="P-loop containing nucleoside triphosphate hydrolases"/>
    <property type="match status" value="1"/>
</dbReference>
<evidence type="ECO:0000313" key="3">
    <source>
        <dbReference type="EMBL" id="RKP45936.1"/>
    </source>
</evidence>
<evidence type="ECO:0000259" key="2">
    <source>
        <dbReference type="Pfam" id="PF13304"/>
    </source>
</evidence>
<feature type="region of interest" description="Disordered" evidence="1">
    <location>
        <begin position="391"/>
        <end position="425"/>
    </location>
</feature>
<dbReference type="EMBL" id="RBZV01000008">
    <property type="protein sequence ID" value="RKP45936.1"/>
    <property type="molecule type" value="Genomic_DNA"/>
</dbReference>
<evidence type="ECO:0000313" key="4">
    <source>
        <dbReference type="Proteomes" id="UP000280434"/>
    </source>
</evidence>
<feature type="compositionally biased region" description="Basic and acidic residues" evidence="1">
    <location>
        <begin position="392"/>
        <end position="413"/>
    </location>
</feature>
<proteinExistence type="predicted"/>
<evidence type="ECO:0000256" key="1">
    <source>
        <dbReference type="SAM" id="MobiDB-lite"/>
    </source>
</evidence>
<feature type="domain" description="ATPase AAA-type core" evidence="2">
    <location>
        <begin position="167"/>
        <end position="302"/>
    </location>
</feature>
<sequence length="425" mass="47320">MVPAAKPPRLKLSHFGPIQSADVQFGDLTVMVGAQATGKSIFLQTLKLLIDRDHIHGMFAHHNMTFTDRPEAFLDAYFGRGISEGWSKGKSSLVFDGKSVDLLDLTKPSKGKKTRYERLFYIPAQRVMSLPSGVSQNFGTFNFGDPYALRAFSDAVHNLIQNEFAAKGELFPASNRLNDTLRAPIQKHLFGGNRLALDNSEFTKRLALHVPGQKAPLSFLSWSAGQREFTPMLMGLYWLCTVSTQKRKSGENAQETVDWVVIEEPEMGLHPEGIQAVLLLVLELLRRGYRVVLSTHSPVVLEMVWAVQELKKLRAGESDVRELFHLPAVPYAKTLATSALEKDYRVYFFGRGQDVRDISALDPTAEQHDESEWGGIVSFASRTNQTVAHAVNRADADERQRAREAAKAGESGKPRGRAAKRKGTE</sequence>
<dbReference type="Pfam" id="PF13304">
    <property type="entry name" value="AAA_21"/>
    <property type="match status" value="1"/>
</dbReference>
<organism evidence="3 4">
    <name type="scientific">Trinickia fusca</name>
    <dbReference type="NCBI Taxonomy" id="2419777"/>
    <lineage>
        <taxon>Bacteria</taxon>
        <taxon>Pseudomonadati</taxon>
        <taxon>Pseudomonadota</taxon>
        <taxon>Betaproteobacteria</taxon>
        <taxon>Burkholderiales</taxon>
        <taxon>Burkholderiaceae</taxon>
        <taxon>Trinickia</taxon>
    </lineage>
</organism>
<dbReference type="InterPro" id="IPR003959">
    <property type="entry name" value="ATPase_AAA_core"/>
</dbReference>
<dbReference type="GO" id="GO:0005524">
    <property type="term" value="F:ATP binding"/>
    <property type="evidence" value="ECO:0007669"/>
    <property type="project" value="UniProtKB-KW"/>
</dbReference>
<dbReference type="OrthoDB" id="9815944at2"/>
<gene>
    <name evidence="3" type="ORF">D7S89_18320</name>
</gene>
<feature type="compositionally biased region" description="Basic residues" evidence="1">
    <location>
        <begin position="414"/>
        <end position="425"/>
    </location>
</feature>
<keyword evidence="3" id="KW-0067">ATP-binding</keyword>
<dbReference type="PANTHER" id="PTHR40396">
    <property type="entry name" value="ATPASE-LIKE PROTEIN"/>
    <property type="match status" value="1"/>
</dbReference>
<dbReference type="InterPro" id="IPR027417">
    <property type="entry name" value="P-loop_NTPase"/>
</dbReference>
<keyword evidence="4" id="KW-1185">Reference proteome</keyword>
<dbReference type="Proteomes" id="UP000280434">
    <property type="component" value="Unassembled WGS sequence"/>
</dbReference>
<comment type="caution">
    <text evidence="3">The sequence shown here is derived from an EMBL/GenBank/DDBJ whole genome shotgun (WGS) entry which is preliminary data.</text>
</comment>
<dbReference type="AlphaFoldDB" id="A0A494XBR2"/>